<dbReference type="InterPro" id="IPR051586">
    <property type="entry name" value="PKC-binding_NELL"/>
</dbReference>
<dbReference type="Pfam" id="PF07645">
    <property type="entry name" value="EGF_CA"/>
    <property type="match status" value="6"/>
</dbReference>
<accession>A0ABN7SNN2</accession>
<feature type="domain" description="ZP" evidence="9">
    <location>
        <begin position="469"/>
        <end position="719"/>
    </location>
</feature>
<dbReference type="SMART" id="SM00179">
    <property type="entry name" value="EGF_CA"/>
    <property type="match status" value="7"/>
</dbReference>
<dbReference type="Gene3D" id="2.10.25.10">
    <property type="entry name" value="Laminin"/>
    <property type="match status" value="8"/>
</dbReference>
<comment type="caution">
    <text evidence="6">Lacks conserved residue(s) required for the propagation of feature annotation.</text>
</comment>
<dbReference type="PANTHER" id="PTHR24042">
    <property type="entry name" value="NEL HOMOLOG"/>
    <property type="match status" value="1"/>
</dbReference>
<evidence type="ECO:0000256" key="5">
    <source>
        <dbReference type="ARBA" id="ARBA00023180"/>
    </source>
</evidence>
<organism evidence="10 11">
    <name type="scientific">Oikopleura dioica</name>
    <name type="common">Tunicate</name>
    <dbReference type="NCBI Taxonomy" id="34765"/>
    <lineage>
        <taxon>Eukaryota</taxon>
        <taxon>Metazoa</taxon>
        <taxon>Chordata</taxon>
        <taxon>Tunicata</taxon>
        <taxon>Appendicularia</taxon>
        <taxon>Copelata</taxon>
        <taxon>Oikopleuridae</taxon>
        <taxon>Oikopleura</taxon>
    </lineage>
</organism>
<protein>
    <submittedName>
        <fullName evidence="10">Oidioi.mRNA.OKI2018_I69.chr1.g219.t1.cds</fullName>
    </submittedName>
</protein>
<feature type="domain" description="EGF-like" evidence="8">
    <location>
        <begin position="306"/>
        <end position="345"/>
    </location>
</feature>
<dbReference type="InterPro" id="IPR000152">
    <property type="entry name" value="EGF-type_Asp/Asn_hydroxyl_site"/>
</dbReference>
<reference evidence="10 11" key="1">
    <citation type="submission" date="2021-04" db="EMBL/GenBank/DDBJ databases">
        <authorList>
            <person name="Bliznina A."/>
        </authorList>
    </citation>
    <scope>NUCLEOTIDE SEQUENCE [LARGE SCALE GENOMIC DNA]</scope>
</reference>
<feature type="chain" id="PRO_5046850065" evidence="7">
    <location>
        <begin position="26"/>
        <end position="725"/>
    </location>
</feature>
<dbReference type="InterPro" id="IPR018097">
    <property type="entry name" value="EGF_Ca-bd_CS"/>
</dbReference>
<dbReference type="EMBL" id="OU015566">
    <property type="protein sequence ID" value="CAG5102263.1"/>
    <property type="molecule type" value="Genomic_DNA"/>
</dbReference>
<dbReference type="InterPro" id="IPR001507">
    <property type="entry name" value="ZP_dom"/>
</dbReference>
<name>A0ABN7SNN2_OIKDI</name>
<feature type="domain" description="EGF-like" evidence="8">
    <location>
        <begin position="175"/>
        <end position="216"/>
    </location>
</feature>
<keyword evidence="11" id="KW-1185">Reference proteome</keyword>
<dbReference type="PROSITE" id="PS01187">
    <property type="entry name" value="EGF_CA"/>
    <property type="match status" value="3"/>
</dbReference>
<evidence type="ECO:0000256" key="1">
    <source>
        <dbReference type="ARBA" id="ARBA00022536"/>
    </source>
</evidence>
<evidence type="ECO:0000259" key="9">
    <source>
        <dbReference type="PROSITE" id="PS51034"/>
    </source>
</evidence>
<dbReference type="Pfam" id="PF12947">
    <property type="entry name" value="EGF_3"/>
    <property type="match status" value="2"/>
</dbReference>
<dbReference type="CDD" id="cd00054">
    <property type="entry name" value="EGF_CA"/>
    <property type="match status" value="6"/>
</dbReference>
<dbReference type="PROSITE" id="PS01186">
    <property type="entry name" value="EGF_2"/>
    <property type="match status" value="4"/>
</dbReference>
<evidence type="ECO:0000256" key="4">
    <source>
        <dbReference type="ARBA" id="ARBA00023157"/>
    </source>
</evidence>
<feature type="domain" description="EGF-like" evidence="8">
    <location>
        <begin position="383"/>
        <end position="419"/>
    </location>
</feature>
<dbReference type="SUPFAM" id="SSF57196">
    <property type="entry name" value="EGF/Laminin"/>
    <property type="match status" value="1"/>
</dbReference>
<keyword evidence="2 7" id="KW-0732">Signal</keyword>
<dbReference type="Proteomes" id="UP001158576">
    <property type="component" value="Chromosome 1"/>
</dbReference>
<evidence type="ECO:0000313" key="10">
    <source>
        <dbReference type="EMBL" id="CAG5102263.1"/>
    </source>
</evidence>
<gene>
    <name evidence="10" type="ORF">OKIOD_LOCUS8984</name>
</gene>
<dbReference type="SUPFAM" id="SSF57184">
    <property type="entry name" value="Growth factor receptor domain"/>
    <property type="match status" value="3"/>
</dbReference>
<feature type="domain" description="EGF-like" evidence="8">
    <location>
        <begin position="217"/>
        <end position="263"/>
    </location>
</feature>
<evidence type="ECO:0000256" key="6">
    <source>
        <dbReference type="PROSITE-ProRule" id="PRU00076"/>
    </source>
</evidence>
<dbReference type="PROSITE" id="PS00010">
    <property type="entry name" value="ASX_HYDROXYL"/>
    <property type="match status" value="3"/>
</dbReference>
<dbReference type="SMART" id="SM00241">
    <property type="entry name" value="ZP"/>
    <property type="match status" value="1"/>
</dbReference>
<dbReference type="InterPro" id="IPR049883">
    <property type="entry name" value="NOTCH1_EGF-like"/>
</dbReference>
<evidence type="ECO:0000256" key="2">
    <source>
        <dbReference type="ARBA" id="ARBA00022729"/>
    </source>
</evidence>
<sequence length="725" mass="78957">MKKKGHQKIFQIFMLMLGLLREAQAQGQSCANLTCPGTCACRFIEFDVKFDNCECLSDQSPCEARPTETCDVEAPFFYECVDILIENSGGGEELDKLCTCPLGRATHFDLSTFSLVCIDVDECSSGEHNCGSTAICANTDGSYICEDIDECSEGTHNCAASETCLNHEDGFSCQINDMCAVLQPCHERATCENTDDGSYICTCASGFEGDGEISCEDINECTSGGWPRGGCDWWGNGGKCINEIGSHRCNCANGYQGDGENCEDIDECKEKTHSCAEDSKCSNSPGSYSCQCLTGFSGDAYLACDDINECLNSPCAENASCSNTRGSFSCSCNSGFAGDPRTSCEDINECEGDHGCPVNSRCTNLEGSFKCEGFAMKNGRFEDIDECANNPCHHNANCVNNDGSFDCICQDGYHGDGFVCDLTVNCFVDNGGCSHFCNIPSGCSCPGSCWNLDSDNKTCVPDVEKSEMQCLPGSMDISIDGCLFEDGKNYELQMIDPNCILSKNGGFFELEVDFDECGTYIDKMNGQVLMSQKVQAMTGDPLSQIIEEFDFECSYNSTYIVAASTRLELDDTPLEVKSETEEGIFDFSLNLFSNDEFVEKLSEDDVINVGEKAFFAIQAENFPESLYFFVQKCSIEEIGTSSSFDIISSPGCNNLITSTSSPDPYITSGAGMKRFEFQSFTFTSSTKAIAEEILKCEIQVCLQDECPETAACGTANSVRRRRDNY</sequence>
<feature type="domain" description="EGF-like" evidence="8">
    <location>
        <begin position="264"/>
        <end position="305"/>
    </location>
</feature>
<keyword evidence="4" id="KW-1015">Disulfide bond</keyword>
<keyword evidence="1 6" id="KW-0245">EGF-like domain</keyword>
<keyword evidence="5" id="KW-0325">Glycoprotein</keyword>
<dbReference type="InterPro" id="IPR000742">
    <property type="entry name" value="EGF"/>
</dbReference>
<evidence type="ECO:0000256" key="7">
    <source>
        <dbReference type="SAM" id="SignalP"/>
    </source>
</evidence>
<dbReference type="InterPro" id="IPR024731">
    <property type="entry name" value="NELL2-like_EGF"/>
</dbReference>
<evidence type="ECO:0000313" key="11">
    <source>
        <dbReference type="Proteomes" id="UP001158576"/>
    </source>
</evidence>
<proteinExistence type="predicted"/>
<evidence type="ECO:0000259" key="8">
    <source>
        <dbReference type="PROSITE" id="PS50026"/>
    </source>
</evidence>
<dbReference type="InterPro" id="IPR009030">
    <property type="entry name" value="Growth_fac_rcpt_cys_sf"/>
</dbReference>
<dbReference type="PROSITE" id="PS51034">
    <property type="entry name" value="ZP_2"/>
    <property type="match status" value="1"/>
</dbReference>
<dbReference type="InterPro" id="IPR001881">
    <property type="entry name" value="EGF-like_Ca-bd_dom"/>
</dbReference>
<dbReference type="PANTHER" id="PTHR24042:SF5">
    <property type="entry name" value="EGF-LIKE CALCIUM-BINDING DOMAIN-CONTAINING PROTEIN"/>
    <property type="match status" value="1"/>
</dbReference>
<feature type="signal peptide" evidence="7">
    <location>
        <begin position="1"/>
        <end position="25"/>
    </location>
</feature>
<dbReference type="SMART" id="SM00181">
    <property type="entry name" value="EGF"/>
    <property type="match status" value="6"/>
</dbReference>
<dbReference type="PROSITE" id="PS50026">
    <property type="entry name" value="EGF_3"/>
    <property type="match status" value="5"/>
</dbReference>
<keyword evidence="3" id="KW-0677">Repeat</keyword>
<evidence type="ECO:0000256" key="3">
    <source>
        <dbReference type="ARBA" id="ARBA00022737"/>
    </source>
</evidence>